<evidence type="ECO:0000313" key="3">
    <source>
        <dbReference type="Proteomes" id="UP000059680"/>
    </source>
</evidence>
<feature type="region of interest" description="Disordered" evidence="1">
    <location>
        <begin position="162"/>
        <end position="185"/>
    </location>
</feature>
<dbReference type="InParanoid" id="A0A0P0WM07"/>
<name>A0A0P0WM07_ORYSJ</name>
<feature type="compositionally biased region" description="Basic and acidic residues" evidence="1">
    <location>
        <begin position="175"/>
        <end position="185"/>
    </location>
</feature>
<dbReference type="EMBL" id="AP014961">
    <property type="protein sequence ID" value="BAS93879.1"/>
    <property type="molecule type" value="Genomic_DNA"/>
</dbReference>
<keyword evidence="3" id="KW-1185">Reference proteome</keyword>
<dbReference type="AlphaFoldDB" id="A0A0P0WM07"/>
<accession>A0A0P0WM07</accession>
<reference evidence="2 3" key="2">
    <citation type="journal article" date="2013" name="Plant Cell Physiol.">
        <title>Rice Annotation Project Database (RAP-DB): an integrative and interactive database for rice genomics.</title>
        <authorList>
            <person name="Sakai H."/>
            <person name="Lee S.S."/>
            <person name="Tanaka T."/>
            <person name="Numa H."/>
            <person name="Kim J."/>
            <person name="Kawahara Y."/>
            <person name="Wakimoto H."/>
            <person name="Yang C.C."/>
            <person name="Iwamoto M."/>
            <person name="Abe T."/>
            <person name="Yamada Y."/>
            <person name="Muto A."/>
            <person name="Inokuchi H."/>
            <person name="Ikemura T."/>
            <person name="Matsumoto T."/>
            <person name="Sasaki T."/>
            <person name="Itoh T."/>
        </authorList>
    </citation>
    <scope>NUCLEOTIDE SEQUENCE [LARGE SCALE GENOMIC DNA]</scope>
    <source>
        <strain evidence="3">cv. Nipponbare</strain>
    </source>
</reference>
<gene>
    <name evidence="2" type="ordered locus">Os05g0395207</name>
    <name evidence="2" type="ORF">OSNPB_050395207</name>
</gene>
<dbReference type="Proteomes" id="UP000059680">
    <property type="component" value="Chromosome 5"/>
</dbReference>
<protein>
    <submittedName>
        <fullName evidence="2">Os05g0395207 protein</fullName>
    </submittedName>
</protein>
<sequence>MLLAPGGAHDTAPVRARGSMTIARRRPTVVASPCSVAAPSARGPAAFAAPTASAGPAVSTRPRMAPPLLRRLRRSPNSGGGRPLLRFARRIASTCSASWSGVSVGRACPPTPASSHPPLATGDVIAPTASLPISRRRGRHPLPSPATTTTWGRMMEECGRHALPSPALPRRPRQCRREVTRAAGG</sequence>
<organism evidence="2 3">
    <name type="scientific">Oryza sativa subsp. japonica</name>
    <name type="common">Rice</name>
    <dbReference type="NCBI Taxonomy" id="39947"/>
    <lineage>
        <taxon>Eukaryota</taxon>
        <taxon>Viridiplantae</taxon>
        <taxon>Streptophyta</taxon>
        <taxon>Embryophyta</taxon>
        <taxon>Tracheophyta</taxon>
        <taxon>Spermatophyta</taxon>
        <taxon>Magnoliopsida</taxon>
        <taxon>Liliopsida</taxon>
        <taxon>Poales</taxon>
        <taxon>Poaceae</taxon>
        <taxon>BOP clade</taxon>
        <taxon>Oryzoideae</taxon>
        <taxon>Oryzeae</taxon>
        <taxon>Oryzinae</taxon>
        <taxon>Oryza</taxon>
        <taxon>Oryza sativa</taxon>
    </lineage>
</organism>
<reference evidence="2 3" key="3">
    <citation type="journal article" date="2013" name="Rice">
        <title>Improvement of the Oryza sativa Nipponbare reference genome using next generation sequence and optical map data.</title>
        <authorList>
            <person name="Kawahara Y."/>
            <person name="de la Bastide M."/>
            <person name="Hamilton J.P."/>
            <person name="Kanamori H."/>
            <person name="McCombie W.R."/>
            <person name="Ouyang S."/>
            <person name="Schwartz D.C."/>
            <person name="Tanaka T."/>
            <person name="Wu J."/>
            <person name="Zhou S."/>
            <person name="Childs K.L."/>
            <person name="Davidson R.M."/>
            <person name="Lin H."/>
            <person name="Quesada-Ocampo L."/>
            <person name="Vaillancourt B."/>
            <person name="Sakai H."/>
            <person name="Lee S.S."/>
            <person name="Kim J."/>
            <person name="Numa H."/>
            <person name="Itoh T."/>
            <person name="Buell C.R."/>
            <person name="Matsumoto T."/>
        </authorList>
    </citation>
    <scope>NUCLEOTIDE SEQUENCE [LARGE SCALE GENOMIC DNA]</scope>
    <source>
        <strain evidence="3">cv. Nipponbare</strain>
    </source>
</reference>
<dbReference type="PaxDb" id="39947-A0A0P0WM07"/>
<reference evidence="3" key="1">
    <citation type="journal article" date="2005" name="Nature">
        <title>The map-based sequence of the rice genome.</title>
        <authorList>
            <consortium name="International rice genome sequencing project (IRGSP)"/>
            <person name="Matsumoto T."/>
            <person name="Wu J."/>
            <person name="Kanamori H."/>
            <person name="Katayose Y."/>
            <person name="Fujisawa M."/>
            <person name="Namiki N."/>
            <person name="Mizuno H."/>
            <person name="Yamamoto K."/>
            <person name="Antonio B.A."/>
            <person name="Baba T."/>
            <person name="Sakata K."/>
            <person name="Nagamura Y."/>
            <person name="Aoki H."/>
            <person name="Arikawa K."/>
            <person name="Arita K."/>
            <person name="Bito T."/>
            <person name="Chiden Y."/>
            <person name="Fujitsuka N."/>
            <person name="Fukunaka R."/>
            <person name="Hamada M."/>
            <person name="Harada C."/>
            <person name="Hayashi A."/>
            <person name="Hijishita S."/>
            <person name="Honda M."/>
            <person name="Hosokawa S."/>
            <person name="Ichikawa Y."/>
            <person name="Idonuma A."/>
            <person name="Iijima M."/>
            <person name="Ikeda M."/>
            <person name="Ikeno M."/>
            <person name="Ito K."/>
            <person name="Ito S."/>
            <person name="Ito T."/>
            <person name="Ito Y."/>
            <person name="Ito Y."/>
            <person name="Iwabuchi A."/>
            <person name="Kamiya K."/>
            <person name="Karasawa W."/>
            <person name="Kurita K."/>
            <person name="Katagiri S."/>
            <person name="Kikuta A."/>
            <person name="Kobayashi H."/>
            <person name="Kobayashi N."/>
            <person name="Machita K."/>
            <person name="Maehara T."/>
            <person name="Masukawa M."/>
            <person name="Mizubayashi T."/>
            <person name="Mukai Y."/>
            <person name="Nagasaki H."/>
            <person name="Nagata Y."/>
            <person name="Naito S."/>
            <person name="Nakashima M."/>
            <person name="Nakama Y."/>
            <person name="Nakamichi Y."/>
            <person name="Nakamura M."/>
            <person name="Meguro A."/>
            <person name="Negishi M."/>
            <person name="Ohta I."/>
            <person name="Ohta T."/>
            <person name="Okamoto M."/>
            <person name="Ono N."/>
            <person name="Saji S."/>
            <person name="Sakaguchi M."/>
            <person name="Sakai K."/>
            <person name="Shibata M."/>
            <person name="Shimokawa T."/>
            <person name="Song J."/>
            <person name="Takazaki Y."/>
            <person name="Terasawa K."/>
            <person name="Tsugane M."/>
            <person name="Tsuji K."/>
            <person name="Ueda S."/>
            <person name="Waki K."/>
            <person name="Yamagata H."/>
            <person name="Yamamoto M."/>
            <person name="Yamamoto S."/>
            <person name="Yamane H."/>
            <person name="Yoshiki S."/>
            <person name="Yoshihara R."/>
            <person name="Yukawa K."/>
            <person name="Zhong H."/>
            <person name="Yano M."/>
            <person name="Yuan Q."/>
            <person name="Ouyang S."/>
            <person name="Liu J."/>
            <person name="Jones K.M."/>
            <person name="Gansberger K."/>
            <person name="Moffat K."/>
            <person name="Hill J."/>
            <person name="Bera J."/>
            <person name="Fadrosh D."/>
            <person name="Jin S."/>
            <person name="Johri S."/>
            <person name="Kim M."/>
            <person name="Overton L."/>
            <person name="Reardon M."/>
            <person name="Tsitrin T."/>
            <person name="Vuong H."/>
            <person name="Weaver B."/>
            <person name="Ciecko A."/>
            <person name="Tallon L."/>
            <person name="Jackson J."/>
            <person name="Pai G."/>
            <person name="Aken S.V."/>
            <person name="Utterback T."/>
            <person name="Reidmuller S."/>
            <person name="Feldblyum T."/>
            <person name="Hsiao J."/>
            <person name="Zismann V."/>
            <person name="Iobst S."/>
            <person name="de Vazeille A.R."/>
            <person name="Buell C.R."/>
            <person name="Ying K."/>
            <person name="Li Y."/>
            <person name="Lu T."/>
            <person name="Huang Y."/>
            <person name="Zhao Q."/>
            <person name="Feng Q."/>
            <person name="Zhang L."/>
            <person name="Zhu J."/>
            <person name="Weng Q."/>
            <person name="Mu J."/>
            <person name="Lu Y."/>
            <person name="Fan D."/>
            <person name="Liu Y."/>
            <person name="Guan J."/>
            <person name="Zhang Y."/>
            <person name="Yu S."/>
            <person name="Liu X."/>
            <person name="Zhang Y."/>
            <person name="Hong G."/>
            <person name="Han B."/>
            <person name="Choisne N."/>
            <person name="Demange N."/>
            <person name="Orjeda G."/>
            <person name="Samain S."/>
            <person name="Cattolico L."/>
            <person name="Pelletier E."/>
            <person name="Couloux A."/>
            <person name="Segurens B."/>
            <person name="Wincker P."/>
            <person name="D'Hont A."/>
            <person name="Scarpelli C."/>
            <person name="Weissenbach J."/>
            <person name="Salanoubat M."/>
            <person name="Quetier F."/>
            <person name="Yu Y."/>
            <person name="Kim H.R."/>
            <person name="Rambo T."/>
            <person name="Currie J."/>
            <person name="Collura K."/>
            <person name="Luo M."/>
            <person name="Yang T."/>
            <person name="Ammiraju J.S.S."/>
            <person name="Engler F."/>
            <person name="Soderlund C."/>
            <person name="Wing R.A."/>
            <person name="Palmer L.E."/>
            <person name="de la Bastide M."/>
            <person name="Spiegel L."/>
            <person name="Nascimento L."/>
            <person name="Zutavern T."/>
            <person name="O'Shaughnessy A."/>
            <person name="Dike S."/>
            <person name="Dedhia N."/>
            <person name="Preston R."/>
            <person name="Balija V."/>
            <person name="McCombie W.R."/>
            <person name="Chow T."/>
            <person name="Chen H."/>
            <person name="Chung M."/>
            <person name="Chen C."/>
            <person name="Shaw J."/>
            <person name="Wu H."/>
            <person name="Hsiao K."/>
            <person name="Chao Y."/>
            <person name="Chu M."/>
            <person name="Cheng C."/>
            <person name="Hour A."/>
            <person name="Lee P."/>
            <person name="Lin S."/>
            <person name="Lin Y."/>
            <person name="Liou J."/>
            <person name="Liu S."/>
            <person name="Hsing Y."/>
            <person name="Raghuvanshi S."/>
            <person name="Mohanty A."/>
            <person name="Bharti A.K."/>
            <person name="Gaur A."/>
            <person name="Gupta V."/>
            <person name="Kumar D."/>
            <person name="Ravi V."/>
            <person name="Vij S."/>
            <person name="Kapur A."/>
            <person name="Khurana P."/>
            <person name="Khurana P."/>
            <person name="Khurana J.P."/>
            <person name="Tyagi A.K."/>
            <person name="Gaikwad K."/>
            <person name="Singh A."/>
            <person name="Dalal V."/>
            <person name="Srivastava S."/>
            <person name="Dixit A."/>
            <person name="Pal A.K."/>
            <person name="Ghazi I.A."/>
            <person name="Yadav M."/>
            <person name="Pandit A."/>
            <person name="Bhargava A."/>
            <person name="Sureshbabu K."/>
            <person name="Batra K."/>
            <person name="Sharma T.R."/>
            <person name="Mohapatra T."/>
            <person name="Singh N.K."/>
            <person name="Messing J."/>
            <person name="Nelson A.B."/>
            <person name="Fuks G."/>
            <person name="Kavchok S."/>
            <person name="Keizer G."/>
            <person name="Linton E."/>
            <person name="Llaca V."/>
            <person name="Song R."/>
            <person name="Tanyolac B."/>
            <person name="Young S."/>
            <person name="Ho-Il K."/>
            <person name="Hahn J.H."/>
            <person name="Sangsakoo G."/>
            <person name="Vanavichit A."/>
            <person name="de Mattos Luiz.A.T."/>
            <person name="Zimmer P.D."/>
            <person name="Malone G."/>
            <person name="Dellagostin O."/>
            <person name="de Oliveira A.C."/>
            <person name="Bevan M."/>
            <person name="Bancroft I."/>
            <person name="Minx P."/>
            <person name="Cordum H."/>
            <person name="Wilson R."/>
            <person name="Cheng Z."/>
            <person name="Jin W."/>
            <person name="Jiang J."/>
            <person name="Leong S.A."/>
            <person name="Iwama H."/>
            <person name="Gojobori T."/>
            <person name="Itoh T."/>
            <person name="Niimura Y."/>
            <person name="Fujii Y."/>
            <person name="Habara T."/>
            <person name="Sakai H."/>
            <person name="Sato Y."/>
            <person name="Wilson G."/>
            <person name="Kumar K."/>
            <person name="McCouch S."/>
            <person name="Juretic N."/>
            <person name="Hoen D."/>
            <person name="Wright S."/>
            <person name="Bruskiewich R."/>
            <person name="Bureau T."/>
            <person name="Miyao A."/>
            <person name="Hirochika H."/>
            <person name="Nishikawa T."/>
            <person name="Kadowaki K."/>
            <person name="Sugiura M."/>
            <person name="Burr B."/>
            <person name="Sasaki T."/>
        </authorList>
    </citation>
    <scope>NUCLEOTIDE SEQUENCE [LARGE SCALE GENOMIC DNA]</scope>
    <source>
        <strain evidence="3">cv. Nipponbare</strain>
    </source>
</reference>
<proteinExistence type="predicted"/>
<evidence type="ECO:0000313" key="2">
    <source>
        <dbReference type="EMBL" id="BAS93879.1"/>
    </source>
</evidence>
<evidence type="ECO:0000256" key="1">
    <source>
        <dbReference type="SAM" id="MobiDB-lite"/>
    </source>
</evidence>